<evidence type="ECO:0000313" key="1">
    <source>
        <dbReference type="EMBL" id="KFB50620.1"/>
    </source>
</evidence>
<protein>
    <submittedName>
        <fullName evidence="1 2">Uncharacterized protein</fullName>
    </submittedName>
</protein>
<organism evidence="1">
    <name type="scientific">Anopheles sinensis</name>
    <name type="common">Mosquito</name>
    <dbReference type="NCBI Taxonomy" id="74873"/>
    <lineage>
        <taxon>Eukaryota</taxon>
        <taxon>Metazoa</taxon>
        <taxon>Ecdysozoa</taxon>
        <taxon>Arthropoda</taxon>
        <taxon>Hexapoda</taxon>
        <taxon>Insecta</taxon>
        <taxon>Pterygota</taxon>
        <taxon>Neoptera</taxon>
        <taxon>Endopterygota</taxon>
        <taxon>Diptera</taxon>
        <taxon>Nematocera</taxon>
        <taxon>Culicoidea</taxon>
        <taxon>Culicidae</taxon>
        <taxon>Anophelinae</taxon>
        <taxon>Anopheles</taxon>
    </lineage>
</organism>
<reference evidence="1 3" key="1">
    <citation type="journal article" date="2014" name="BMC Genomics">
        <title>Genome sequence of Anopheles sinensis provides insight into genetics basis of mosquito competence for malaria parasites.</title>
        <authorList>
            <person name="Zhou D."/>
            <person name="Zhang D."/>
            <person name="Ding G."/>
            <person name="Shi L."/>
            <person name="Hou Q."/>
            <person name="Ye Y."/>
            <person name="Xu Y."/>
            <person name="Zhou H."/>
            <person name="Xiong C."/>
            <person name="Li S."/>
            <person name="Yu J."/>
            <person name="Hong S."/>
            <person name="Yu X."/>
            <person name="Zou P."/>
            <person name="Chen C."/>
            <person name="Chang X."/>
            <person name="Wang W."/>
            <person name="Lv Y."/>
            <person name="Sun Y."/>
            <person name="Ma L."/>
            <person name="Shen B."/>
            <person name="Zhu C."/>
        </authorList>
    </citation>
    <scope>NUCLEOTIDE SEQUENCE [LARGE SCALE GENOMIC DNA]</scope>
</reference>
<reference evidence="2" key="2">
    <citation type="submission" date="2020-05" db="UniProtKB">
        <authorList>
            <consortium name="EnsemblMetazoa"/>
        </authorList>
    </citation>
    <scope>IDENTIFICATION</scope>
</reference>
<evidence type="ECO:0000313" key="3">
    <source>
        <dbReference type="Proteomes" id="UP000030765"/>
    </source>
</evidence>
<keyword evidence="3" id="KW-1185">Reference proteome</keyword>
<evidence type="ECO:0000313" key="2">
    <source>
        <dbReference type="EnsemblMetazoa" id="ASIC018943-PA"/>
    </source>
</evidence>
<sequence length="87" mass="10071">MALVCHRKHLSVNQTQADQLRQPDEPSRFRGTVFYLWNRRQENKLSELSDTSHGSLFVAFTRAARQSSRSFGEVMMTRASTVLREVD</sequence>
<dbReference type="VEuPathDB" id="VectorBase:ASIC018943"/>
<accession>A0A084WK76</accession>
<dbReference type="Proteomes" id="UP000030765">
    <property type="component" value="Unassembled WGS sequence"/>
</dbReference>
<gene>
    <name evidence="1" type="ORF">ZHAS_00018943</name>
</gene>
<dbReference type="EnsemblMetazoa" id="ASIC018943-RA">
    <property type="protein sequence ID" value="ASIC018943-PA"/>
    <property type="gene ID" value="ASIC018943"/>
</dbReference>
<dbReference type="AlphaFoldDB" id="A0A084WK76"/>
<name>A0A084WK76_ANOSI</name>
<dbReference type="EMBL" id="ATLV01024097">
    <property type="status" value="NOT_ANNOTATED_CDS"/>
    <property type="molecule type" value="Genomic_DNA"/>
</dbReference>
<dbReference type="EMBL" id="KE525349">
    <property type="protein sequence ID" value="KFB50620.1"/>
    <property type="molecule type" value="Genomic_DNA"/>
</dbReference>
<proteinExistence type="predicted"/>